<evidence type="ECO:0000259" key="7">
    <source>
        <dbReference type="Pfam" id="PF16213"/>
    </source>
</evidence>
<dbReference type="Pfam" id="PF16206">
    <property type="entry name" value="Mon2_C"/>
    <property type="match status" value="2"/>
</dbReference>
<dbReference type="InterPro" id="IPR032629">
    <property type="entry name" value="DCB_dom"/>
</dbReference>
<evidence type="ECO:0000313" key="8">
    <source>
        <dbReference type="EMBL" id="GEM11316.1"/>
    </source>
</evidence>
<protein>
    <submittedName>
        <fullName evidence="8">Endosomal peripheral membrane protein</fullName>
    </submittedName>
</protein>
<feature type="region of interest" description="Disordered" evidence="4">
    <location>
        <begin position="2090"/>
        <end position="2155"/>
    </location>
</feature>
<comment type="similarity">
    <text evidence="1">Belongs to the MON2 family.</text>
</comment>
<dbReference type="InterPro" id="IPR032817">
    <property type="entry name" value="Mon2_C"/>
</dbReference>
<feature type="compositionally biased region" description="Basic residues" evidence="4">
    <location>
        <begin position="2117"/>
        <end position="2126"/>
    </location>
</feature>
<dbReference type="GO" id="GO:0005794">
    <property type="term" value="C:Golgi apparatus"/>
    <property type="evidence" value="ECO:0007669"/>
    <property type="project" value="UniProtKB-ARBA"/>
</dbReference>
<feature type="compositionally biased region" description="Low complexity" evidence="4">
    <location>
        <begin position="888"/>
        <end position="897"/>
    </location>
</feature>
<dbReference type="Pfam" id="PF16213">
    <property type="entry name" value="DCB"/>
    <property type="match status" value="1"/>
</dbReference>
<gene>
    <name evidence="8" type="ORF">Rt10032_c14g5333</name>
</gene>
<keyword evidence="2" id="KW-0813">Transport</keyword>
<evidence type="ECO:0000259" key="5">
    <source>
        <dbReference type="Pfam" id="PF12783"/>
    </source>
</evidence>
<feature type="compositionally biased region" description="Pro residues" evidence="4">
    <location>
        <begin position="1984"/>
        <end position="1994"/>
    </location>
</feature>
<dbReference type="InterPro" id="IPR032691">
    <property type="entry name" value="Mon2/Sec7/BIG1-like_HUS"/>
</dbReference>
<feature type="region of interest" description="Disordered" evidence="4">
    <location>
        <begin position="147"/>
        <end position="185"/>
    </location>
</feature>
<dbReference type="Pfam" id="PF12783">
    <property type="entry name" value="Sec7-like_HUS"/>
    <property type="match status" value="1"/>
</dbReference>
<feature type="compositionally biased region" description="Acidic residues" evidence="4">
    <location>
        <begin position="2131"/>
        <end position="2146"/>
    </location>
</feature>
<dbReference type="OrthoDB" id="294853at2759"/>
<feature type="region of interest" description="Disordered" evidence="4">
    <location>
        <begin position="111"/>
        <end position="131"/>
    </location>
</feature>
<dbReference type="EMBL" id="BJWK01000014">
    <property type="protein sequence ID" value="GEM11316.1"/>
    <property type="molecule type" value="Genomic_DNA"/>
</dbReference>
<feature type="domain" description="Mon2/Sec7/BIG1-like HUS" evidence="5">
    <location>
        <begin position="192"/>
        <end position="377"/>
    </location>
</feature>
<feature type="domain" description="Mon2 C-terminal" evidence="6">
    <location>
        <begin position="1493"/>
        <end position="1776"/>
    </location>
</feature>
<evidence type="ECO:0000256" key="2">
    <source>
        <dbReference type="ARBA" id="ARBA00022448"/>
    </source>
</evidence>
<feature type="region of interest" description="Disordered" evidence="4">
    <location>
        <begin position="859"/>
        <end position="900"/>
    </location>
</feature>
<proteinExistence type="inferred from homology"/>
<evidence type="ECO:0000259" key="6">
    <source>
        <dbReference type="Pfam" id="PF16206"/>
    </source>
</evidence>
<feature type="region of interest" description="Disordered" evidence="4">
    <location>
        <begin position="762"/>
        <end position="800"/>
    </location>
</feature>
<evidence type="ECO:0000256" key="1">
    <source>
        <dbReference type="ARBA" id="ARBA00008144"/>
    </source>
</evidence>
<feature type="domain" description="Mon2/Sec7/BIG1-like dimerisation and cyclophilin-binding" evidence="7">
    <location>
        <begin position="1"/>
        <end position="108"/>
    </location>
</feature>
<reference evidence="8 9" key="1">
    <citation type="submission" date="2019-07" db="EMBL/GenBank/DDBJ databases">
        <title>Rhodotorula toruloides NBRC10032 genome sequencing.</title>
        <authorList>
            <person name="Shida Y."/>
            <person name="Takaku H."/>
            <person name="Ogasawara W."/>
            <person name="Mori K."/>
        </authorList>
    </citation>
    <scope>NUCLEOTIDE SEQUENCE [LARGE SCALE GENOMIC DNA]</scope>
    <source>
        <strain evidence="8 9">NBRC10032</strain>
    </source>
</reference>
<feature type="region of interest" description="Disordered" evidence="4">
    <location>
        <begin position="1980"/>
        <end position="2010"/>
    </location>
</feature>
<name>A0A511KN76_RHOTO</name>
<organism evidence="8 9">
    <name type="scientific">Rhodotorula toruloides</name>
    <name type="common">Yeast</name>
    <name type="synonym">Rhodosporidium toruloides</name>
    <dbReference type="NCBI Taxonomy" id="5286"/>
    <lineage>
        <taxon>Eukaryota</taxon>
        <taxon>Fungi</taxon>
        <taxon>Dikarya</taxon>
        <taxon>Basidiomycota</taxon>
        <taxon>Pucciniomycotina</taxon>
        <taxon>Microbotryomycetes</taxon>
        <taxon>Sporidiobolales</taxon>
        <taxon>Sporidiobolaceae</taxon>
        <taxon>Rhodotorula</taxon>
    </lineage>
</organism>
<dbReference type="GO" id="GO:0015031">
    <property type="term" value="P:protein transport"/>
    <property type="evidence" value="ECO:0007669"/>
    <property type="project" value="UniProtKB-KW"/>
</dbReference>
<dbReference type="InterPro" id="IPR016024">
    <property type="entry name" value="ARM-type_fold"/>
</dbReference>
<dbReference type="PANTHER" id="PTHR10663:SF333">
    <property type="entry name" value="PROTEIN MON2 HOMOLOG"/>
    <property type="match status" value="1"/>
</dbReference>
<feature type="domain" description="Mon2 C-terminal" evidence="6">
    <location>
        <begin position="1179"/>
        <end position="1341"/>
    </location>
</feature>
<dbReference type="PANTHER" id="PTHR10663">
    <property type="entry name" value="GUANYL-NUCLEOTIDE EXCHANGE FACTOR"/>
    <property type="match status" value="1"/>
</dbReference>
<evidence type="ECO:0000256" key="3">
    <source>
        <dbReference type="ARBA" id="ARBA00022927"/>
    </source>
</evidence>
<dbReference type="SUPFAM" id="SSF48371">
    <property type="entry name" value="ARM repeat"/>
    <property type="match status" value="1"/>
</dbReference>
<keyword evidence="3" id="KW-0653">Protein transport</keyword>
<evidence type="ECO:0000256" key="4">
    <source>
        <dbReference type="SAM" id="MobiDB-lite"/>
    </source>
</evidence>
<accession>A0A511KN76</accession>
<comment type="caution">
    <text evidence="8">The sequence shown here is derived from an EMBL/GenBank/DDBJ whole genome shotgun (WGS) entry which is preliminary data.</text>
</comment>
<sequence>MSALQRLIVAGAVPKTFVEQILDTLEQVIPQGVEIQLKVLQILSSLLTTNLRAAAAVTSKLVQGEELGRALELSHRLSTSKIPVVASTASATLRQLFMFVFERVGEEDALVASSSDPNDPSLPPATFDVDVPPLEEDRAASLATSIARKKPYLPGDGPQSPEVPQKTPPFGATLQPDSQANETRSMKLRPAARDAYLLLEDLCLLIAGAGGEGAPDGEPSFLRWGSLSRTFGLELVESIVSGFGGIVRTHPELLLVLRAHLCPLLIRFLSSPPHSTLSSSTSFNFSFALTLRLTRVVFLLLKQFSDLLTLESEVFLTMFVRVIGPGDRGEGEGGHPAGPAAGQNSPLWMRVLALEIFRGLCSDFGLMMKVYQRYDAATREVEERRGAANKGKGRALPAGGSTVFSDMMTAFNRLATEKPSVLGVGAAVMYGSSLGPVFSSVAGSSAVHASTGMSPAASSTGVTGSAVIDSAMEMGYGLAQAAGSVVGSSVAAAAGAVSAAGGAAAGPSLDVQTASMKLQCIDQLDKAEPPQIPETYIFLLALQCLSALADGFAAFTLATYGDVIARRQKTRSSAPPALNLDQLAERDPQVASLLVVRSMAESAWPALLASMSFFIATALSNDLFSDVVTSLQNFTSVLGVLDLGTPREAFLTSLCKFAMPPAVVSHIMSQQDHFSSHASKPSSAAAAATAVLSAGAESLGLLAGGSLSASLPIGLSSRNLACLRALMSVAHYLAGSLGYSWFCVFETLQNADFVIRATSGAKSAKKRTQAPPPAAHGTPAKAGAGGGTTGQPAAHDQSTLPVVPTEADELAVQQAIAKLFEVSINLDDGAFRQFLGGLCRLSGEMIGLQMNKDGTVVQYAGGDDRSENGRTGAATPLDTPDRSRRRSSGLSTSRGASTKGGDQSFGIAKLGAVALLNVSRLVQRPPDVGWELLTSHLLFVLHSTSTSTPIRLQAADVLGSILTAAIKALSASGLASDVDLQERAQSQVLAALAAQAEPAPRLQLASDVEIRRLALDTLLNVLEANGHSFVTGWTQIFRILRTACPTASFFAPPSPVVPSAPRRSLDTITEHDGIGPMTPMRSSVGANGYFNLGVDGAAKSAKSAVLIRTSFPSLQLICTDFLDALDVEGLRDCITTLGEFGKQIEDVNVALTAGGLIWGVSDHVQAKRKQGDGEAAHGELWMFLLHNLLGLCRDSRQEVRDAAITNVFRSISMYGSTLDDATWDACCWEVIFPLVDDITSTLRRRSNPAADDIEHFSEETVPQPNAPPIRLTDKQWDESLTLALRYLGDVFFDYLSQLVKVDRYDEIWAAFVDRTRDSFIRDRPVPATAAMQALEKVLTVSLDMSAAERIGKSWEVAWRTWDDVGTAIEENARAGPDEVKVYTQVNLETFVRVALPIYTPPHITFDLTRVQRLLAILKSALTYRRSPDYRADVDGLMPLQSAVLEVVTVIKLDDVPGAASAVLSDLSEYLKLAFVAPFETSPASRMGGGQRVTYVALAKEVMPHVQWLYRKYRDEPFVYEQGAVEHMLQAYTLPIRLKHDCPAPAKFGSAEPLWKTATVNYLKAVRDVVSGLETLDLPSQTEEAVWKQLVAGIAEALLASSRVSATQRTVDLHREEEFDLALLASLEHDVLPHLGSPRVPDDLVCQLAKALQLASRLYRLDLPNPSAGSTVEPRFSLDFDEQVKGEMFGTTVEIVENRKERFAYWCLDMLFLICDGDKASDPERRRLAALSVPSLVNRCAAIIKIYIADAPLRGKMPFPRIRQEELIYVLQRLSTLRLAPNTLWAATQPSPSSAMASSTSLSSTSPRELVRAAMLRSPLAHLYELHGFLTELLGVARNEPSIAQAYMPQRFAVGLRDGDEEVEWEGLPAGCKVGIVGRRRRVGAGQGEDEMDVAKLALKCMKLVGEEIGASLSFVERPTESVEERLRRLETPTKEEVERGVQVEVKGMPVRRLSGRLSGMSEASDDEGDYAAQRFLAEAQAAPSSPPLPSPPSLDPSSPSSPKTRAGRTVPALSPSLLDTLSGVEVQFFRPSLGASTSDVAPSSFGVSGEEDDLIRRLRDELSLEEKTRKRDEEGTKEWEKRLEGLKGVVAGSARTAGPEGDALGVPSELGELERGVKRKQKKARRSTADDSSEASDESSSEESTDSADSVDRET</sequence>
<dbReference type="Proteomes" id="UP000321518">
    <property type="component" value="Unassembled WGS sequence"/>
</dbReference>
<evidence type="ECO:0000313" key="9">
    <source>
        <dbReference type="Proteomes" id="UP000321518"/>
    </source>
</evidence>